<evidence type="ECO:0000313" key="3">
    <source>
        <dbReference type="WBParaSite" id="jg12701"/>
    </source>
</evidence>
<dbReference type="AlphaFoldDB" id="A0A915CU90"/>
<name>A0A915CU90_9BILA</name>
<dbReference type="PROSITE" id="PS51194">
    <property type="entry name" value="HELICASE_CTER"/>
    <property type="match status" value="1"/>
</dbReference>
<keyword evidence="2" id="KW-1185">Reference proteome</keyword>
<dbReference type="InterPro" id="IPR051363">
    <property type="entry name" value="RLR_Helicase"/>
</dbReference>
<organism evidence="2 3">
    <name type="scientific">Ditylenchus dipsaci</name>
    <dbReference type="NCBI Taxonomy" id="166011"/>
    <lineage>
        <taxon>Eukaryota</taxon>
        <taxon>Metazoa</taxon>
        <taxon>Ecdysozoa</taxon>
        <taxon>Nematoda</taxon>
        <taxon>Chromadorea</taxon>
        <taxon>Rhabditida</taxon>
        <taxon>Tylenchina</taxon>
        <taxon>Tylenchomorpha</taxon>
        <taxon>Sphaerularioidea</taxon>
        <taxon>Anguinidae</taxon>
        <taxon>Anguininae</taxon>
        <taxon>Ditylenchus</taxon>
    </lineage>
</organism>
<sequence length="270" mass="30684">MIRSADHLAHYFHTMAVSDLLPNKYALEYLNNKMELYSHADGAPNTCSVDKKLLSIYMDATPSTPSLRDQLYILEKQYTEKPESRTLIFVSTRTCAQKLSEHLGQYLSKCRSLDLFCGKKFAVGFMTSSNQSASTGGQSADIQQDMVKRFAHGDLKILVVTSVAEEGINIAECNLIIKYNNVGSERTLIQRRGRARAKDSRAILLAMDSGVEQQEYENMRKEQMMMQCIRDLQAQTDDVLKKMIADKTEELLQANERKTGNRRNFTNDCR</sequence>
<dbReference type="Gene3D" id="3.40.50.300">
    <property type="entry name" value="P-loop containing nucleotide triphosphate hydrolases"/>
    <property type="match status" value="2"/>
</dbReference>
<evidence type="ECO:0000313" key="2">
    <source>
        <dbReference type="Proteomes" id="UP000887574"/>
    </source>
</evidence>
<dbReference type="InterPro" id="IPR027417">
    <property type="entry name" value="P-loop_NTPase"/>
</dbReference>
<dbReference type="SMART" id="SM00490">
    <property type="entry name" value="HELICc"/>
    <property type="match status" value="1"/>
</dbReference>
<feature type="domain" description="Helicase C-terminal" evidence="1">
    <location>
        <begin position="66"/>
        <end position="244"/>
    </location>
</feature>
<dbReference type="Proteomes" id="UP000887574">
    <property type="component" value="Unplaced"/>
</dbReference>
<dbReference type="PANTHER" id="PTHR14074">
    <property type="entry name" value="HELICASE WITH DEATH DOMAIN-RELATED"/>
    <property type="match status" value="1"/>
</dbReference>
<reference evidence="3" key="1">
    <citation type="submission" date="2022-11" db="UniProtKB">
        <authorList>
            <consortium name="WormBaseParasite"/>
        </authorList>
    </citation>
    <scope>IDENTIFICATION</scope>
</reference>
<dbReference type="Pfam" id="PF00271">
    <property type="entry name" value="Helicase_C"/>
    <property type="match status" value="1"/>
</dbReference>
<dbReference type="PANTHER" id="PTHR14074:SF16">
    <property type="entry name" value="ANTIVIRAL INNATE IMMUNE RESPONSE RECEPTOR RIG-I"/>
    <property type="match status" value="1"/>
</dbReference>
<protein>
    <submittedName>
        <fullName evidence="3">Helicase C-terminal domain-containing protein</fullName>
    </submittedName>
</protein>
<dbReference type="Gene3D" id="1.20.1320.30">
    <property type="match status" value="1"/>
</dbReference>
<dbReference type="GO" id="GO:0005737">
    <property type="term" value="C:cytoplasm"/>
    <property type="evidence" value="ECO:0007669"/>
    <property type="project" value="TreeGrafter"/>
</dbReference>
<evidence type="ECO:0000259" key="1">
    <source>
        <dbReference type="PROSITE" id="PS51194"/>
    </source>
</evidence>
<accession>A0A915CU90</accession>
<dbReference type="InterPro" id="IPR001650">
    <property type="entry name" value="Helicase_C-like"/>
</dbReference>
<proteinExistence type="predicted"/>
<dbReference type="SUPFAM" id="SSF52540">
    <property type="entry name" value="P-loop containing nucleoside triphosphate hydrolases"/>
    <property type="match status" value="1"/>
</dbReference>
<dbReference type="WBParaSite" id="jg12701">
    <property type="protein sequence ID" value="jg12701"/>
    <property type="gene ID" value="jg12701"/>
</dbReference>